<accession>A0A9P6KB52</accession>
<evidence type="ECO:0000313" key="3">
    <source>
        <dbReference type="Proteomes" id="UP000780801"/>
    </source>
</evidence>
<keyword evidence="1" id="KW-0732">Signal</keyword>
<name>A0A9P6KB52_9FUNG</name>
<gene>
    <name evidence="2" type="ORF">BGW38_005940</name>
</gene>
<evidence type="ECO:0000256" key="1">
    <source>
        <dbReference type="SAM" id="SignalP"/>
    </source>
</evidence>
<sequence>MKAEFRNNMSVWRIVFAGLLFAALVSVVSAAPTIPKAETEDAGCNNDACNALCEIINGKPGHCADEHNCACG</sequence>
<reference evidence="2" key="1">
    <citation type="journal article" date="2020" name="Fungal Divers.">
        <title>Resolving the Mortierellaceae phylogeny through synthesis of multi-gene phylogenetics and phylogenomics.</title>
        <authorList>
            <person name="Vandepol N."/>
            <person name="Liber J."/>
            <person name="Desiro A."/>
            <person name="Na H."/>
            <person name="Kennedy M."/>
            <person name="Barry K."/>
            <person name="Grigoriev I.V."/>
            <person name="Miller A.N."/>
            <person name="O'Donnell K."/>
            <person name="Stajich J.E."/>
            <person name="Bonito G."/>
        </authorList>
    </citation>
    <scope>NUCLEOTIDE SEQUENCE</scope>
    <source>
        <strain evidence="2">KOD1015</strain>
    </source>
</reference>
<keyword evidence="3" id="KW-1185">Reference proteome</keyword>
<comment type="caution">
    <text evidence="2">The sequence shown here is derived from an EMBL/GenBank/DDBJ whole genome shotgun (WGS) entry which is preliminary data.</text>
</comment>
<dbReference type="EMBL" id="JAABOA010003782">
    <property type="protein sequence ID" value="KAF9578320.1"/>
    <property type="molecule type" value="Genomic_DNA"/>
</dbReference>
<organism evidence="2 3">
    <name type="scientific">Lunasporangiospora selenospora</name>
    <dbReference type="NCBI Taxonomy" id="979761"/>
    <lineage>
        <taxon>Eukaryota</taxon>
        <taxon>Fungi</taxon>
        <taxon>Fungi incertae sedis</taxon>
        <taxon>Mucoromycota</taxon>
        <taxon>Mortierellomycotina</taxon>
        <taxon>Mortierellomycetes</taxon>
        <taxon>Mortierellales</taxon>
        <taxon>Mortierellaceae</taxon>
        <taxon>Lunasporangiospora</taxon>
    </lineage>
</organism>
<proteinExistence type="predicted"/>
<feature type="chain" id="PRO_5040372855" evidence="1">
    <location>
        <begin position="31"/>
        <end position="72"/>
    </location>
</feature>
<dbReference type="AlphaFoldDB" id="A0A9P6KB52"/>
<evidence type="ECO:0000313" key="2">
    <source>
        <dbReference type="EMBL" id="KAF9578320.1"/>
    </source>
</evidence>
<protein>
    <submittedName>
        <fullName evidence="2">Uncharacterized protein</fullName>
    </submittedName>
</protein>
<feature type="signal peptide" evidence="1">
    <location>
        <begin position="1"/>
        <end position="30"/>
    </location>
</feature>
<dbReference type="Proteomes" id="UP000780801">
    <property type="component" value="Unassembled WGS sequence"/>
</dbReference>